<dbReference type="PANTHER" id="PTHR36182">
    <property type="entry name" value="PROTEIN, PUTATIVE (AFU_ORTHOLOGUE AFUA_6G10930)-RELATED"/>
    <property type="match status" value="1"/>
</dbReference>
<name>A0A395IY36_9HELO</name>
<gene>
    <name evidence="6" type="ORF">DID88_004327</name>
</gene>
<dbReference type="InterPro" id="IPR001002">
    <property type="entry name" value="Chitin-bd_1"/>
</dbReference>
<evidence type="ECO:0000256" key="2">
    <source>
        <dbReference type="PROSITE-ProRule" id="PRU00261"/>
    </source>
</evidence>
<accession>A0A395IY36</accession>
<keyword evidence="4" id="KW-0732">Signal</keyword>
<keyword evidence="7" id="KW-1185">Reference proteome</keyword>
<evidence type="ECO:0000256" key="1">
    <source>
        <dbReference type="ARBA" id="ARBA00022669"/>
    </source>
</evidence>
<evidence type="ECO:0000313" key="7">
    <source>
        <dbReference type="Proteomes" id="UP000249056"/>
    </source>
</evidence>
<dbReference type="Gene3D" id="2.70.50.70">
    <property type="match status" value="1"/>
</dbReference>
<reference evidence="6 7" key="1">
    <citation type="submission" date="2018-06" db="EMBL/GenBank/DDBJ databases">
        <title>Genome Sequence of the Brown Rot Fungal Pathogen Monilinia fructigena.</title>
        <authorList>
            <person name="Landi L."/>
            <person name="De Miccolis Angelini R.M."/>
            <person name="Pollastro S."/>
            <person name="Abate D."/>
            <person name="Faretra F."/>
            <person name="Romanazzi G."/>
        </authorList>
    </citation>
    <scope>NUCLEOTIDE SEQUENCE [LARGE SCALE GENOMIC DNA]</scope>
    <source>
        <strain evidence="6 7">Mfrg269</strain>
    </source>
</reference>
<feature type="compositionally biased region" description="Polar residues" evidence="3">
    <location>
        <begin position="213"/>
        <end position="224"/>
    </location>
</feature>
<feature type="signal peptide" evidence="4">
    <location>
        <begin position="1"/>
        <end position="20"/>
    </location>
</feature>
<organism evidence="6 7">
    <name type="scientific">Monilinia fructigena</name>
    <dbReference type="NCBI Taxonomy" id="38457"/>
    <lineage>
        <taxon>Eukaryota</taxon>
        <taxon>Fungi</taxon>
        <taxon>Dikarya</taxon>
        <taxon>Ascomycota</taxon>
        <taxon>Pezizomycotina</taxon>
        <taxon>Leotiomycetes</taxon>
        <taxon>Helotiales</taxon>
        <taxon>Sclerotiniaceae</taxon>
        <taxon>Monilinia</taxon>
    </lineage>
</organism>
<dbReference type="Proteomes" id="UP000249056">
    <property type="component" value="Unassembled WGS sequence"/>
</dbReference>
<feature type="disulfide bond" evidence="2">
    <location>
        <begin position="346"/>
        <end position="361"/>
    </location>
</feature>
<dbReference type="PROSITE" id="PS50941">
    <property type="entry name" value="CHIT_BIND_I_2"/>
    <property type="match status" value="1"/>
</dbReference>
<dbReference type="EMBL" id="QKRW01000020">
    <property type="protein sequence ID" value="RAL63249.1"/>
    <property type="molecule type" value="Genomic_DNA"/>
</dbReference>
<keyword evidence="2" id="KW-1015">Disulfide bond</keyword>
<evidence type="ECO:0000259" key="5">
    <source>
        <dbReference type="PROSITE" id="PS50941"/>
    </source>
</evidence>
<comment type="caution">
    <text evidence="2">Lacks conserved residue(s) required for the propagation of feature annotation.</text>
</comment>
<dbReference type="AlphaFoldDB" id="A0A395IY36"/>
<comment type="caution">
    <text evidence="6">The sequence shown here is derived from an EMBL/GenBank/DDBJ whole genome shotgun (WGS) entry which is preliminary data.</text>
</comment>
<feature type="chain" id="PRO_5017329878" description="Chitin-binding type-1 domain-containing protein" evidence="4">
    <location>
        <begin position="21"/>
        <end position="406"/>
    </location>
</feature>
<dbReference type="SUPFAM" id="SSF57016">
    <property type="entry name" value="Plant lectins/antimicrobial peptides"/>
    <property type="match status" value="1"/>
</dbReference>
<dbReference type="OrthoDB" id="2342176at2759"/>
<dbReference type="GO" id="GO:0008061">
    <property type="term" value="F:chitin binding"/>
    <property type="evidence" value="ECO:0007669"/>
    <property type="project" value="UniProtKB-UniRule"/>
</dbReference>
<evidence type="ECO:0000256" key="3">
    <source>
        <dbReference type="SAM" id="MobiDB-lite"/>
    </source>
</evidence>
<dbReference type="Gene3D" id="3.30.60.10">
    <property type="entry name" value="Endochitinase-like"/>
    <property type="match status" value="1"/>
</dbReference>
<keyword evidence="1 2" id="KW-0147">Chitin-binding</keyword>
<feature type="disulfide bond" evidence="2">
    <location>
        <begin position="360"/>
        <end position="374"/>
    </location>
</feature>
<protein>
    <recommendedName>
        <fullName evidence="5">Chitin-binding type-1 domain-containing protein</fullName>
    </recommendedName>
</protein>
<dbReference type="PANTHER" id="PTHR36182:SF1">
    <property type="entry name" value="PROTEIN, PUTATIVE (AFU_ORTHOLOGUE AFUA_6G10930)-RELATED"/>
    <property type="match status" value="1"/>
</dbReference>
<feature type="region of interest" description="Disordered" evidence="3">
    <location>
        <begin position="200"/>
        <end position="228"/>
    </location>
</feature>
<evidence type="ECO:0000313" key="6">
    <source>
        <dbReference type="EMBL" id="RAL63249.1"/>
    </source>
</evidence>
<feature type="domain" description="Chitin-binding type-1" evidence="5">
    <location>
        <begin position="343"/>
        <end position="387"/>
    </location>
</feature>
<evidence type="ECO:0000256" key="4">
    <source>
        <dbReference type="SAM" id="SignalP"/>
    </source>
</evidence>
<proteinExistence type="predicted"/>
<sequence length="406" mass="40057">MHFTNTFAVAALLCASAIDAHLSLTFPPPFRSKDNPYAVESQIDYSITSPLSPSGDNFPCKYNDMGTPGGKSVVTWAAGATANWTIGEGALHGGGSCQVALSYDSGKSFRVIHSYIGNCPVAVDASADFTIPSDAPAGEAMFAWTWQNEIGNREFYMSCASVTIEAGSKARDAPAVAFASRPDLFLINLGNGCTSVESTAVNYPDPGPDADVTRSSSDSGSFTGTCGPVNGVASSGSGSGSSSGGNSNSSSVSVSSAAVSSAAVSSAAVSSAAVSSAAVSSATAVSASSAPESVASSSTTPMSIAINPTGTAASSAASGVATSAPASRSASGKSSGTVRVSTDGICSGGKTCTGSTFGACCSKDGLCGNGDVSCGAGCQPSFGSCRTTLNSTSTVNPKMRGRSLRV</sequence>
<dbReference type="CDD" id="cd11618">
    <property type="entry name" value="ChtBD1_1"/>
    <property type="match status" value="1"/>
</dbReference>
<dbReference type="InterPro" id="IPR036861">
    <property type="entry name" value="Endochitinase-like_sf"/>
</dbReference>